<evidence type="ECO:0000313" key="8">
    <source>
        <dbReference type="Proteomes" id="UP000665047"/>
    </source>
</evidence>
<dbReference type="InterPro" id="IPR025110">
    <property type="entry name" value="AMP-bd_C"/>
</dbReference>
<evidence type="ECO:0000313" key="7">
    <source>
        <dbReference type="EMBL" id="QTL41169.1"/>
    </source>
</evidence>
<keyword evidence="4" id="KW-0677">Repeat</keyword>
<dbReference type="SUPFAM" id="SSF47336">
    <property type="entry name" value="ACP-like"/>
    <property type="match status" value="4"/>
</dbReference>
<dbReference type="InterPro" id="IPR020806">
    <property type="entry name" value="PKS_PP-bd"/>
</dbReference>
<dbReference type="SUPFAM" id="SSF56801">
    <property type="entry name" value="Acetyl-CoA synthetase-like"/>
    <property type="match status" value="4"/>
</dbReference>
<keyword evidence="8" id="KW-1185">Reference proteome</keyword>
<dbReference type="InterPro" id="IPR045851">
    <property type="entry name" value="AMP-bd_C_sf"/>
</dbReference>
<dbReference type="SMART" id="SM00823">
    <property type="entry name" value="PKS_PP"/>
    <property type="match status" value="4"/>
</dbReference>
<dbReference type="Pfam" id="PF00501">
    <property type="entry name" value="AMP-binding"/>
    <property type="match status" value="4"/>
</dbReference>
<name>A0ABX7VK58_XENBU</name>
<dbReference type="Proteomes" id="UP000665047">
    <property type="component" value="Chromosome"/>
</dbReference>
<feature type="domain" description="Carrier" evidence="6">
    <location>
        <begin position="527"/>
        <end position="602"/>
    </location>
</feature>
<evidence type="ECO:0000256" key="5">
    <source>
        <dbReference type="SAM" id="MobiDB-lite"/>
    </source>
</evidence>
<dbReference type="PANTHER" id="PTHR45527:SF1">
    <property type="entry name" value="FATTY ACID SYNTHASE"/>
    <property type="match status" value="1"/>
</dbReference>
<dbReference type="NCBIfam" id="TIGR01720">
    <property type="entry name" value="NRPS-para261"/>
    <property type="match status" value="1"/>
</dbReference>
<feature type="domain" description="Carrier" evidence="6">
    <location>
        <begin position="1587"/>
        <end position="1662"/>
    </location>
</feature>
<dbReference type="InterPro" id="IPR023213">
    <property type="entry name" value="CAT-like_dom_sf"/>
</dbReference>
<dbReference type="Gene3D" id="1.10.1200.10">
    <property type="entry name" value="ACP-like"/>
    <property type="match status" value="4"/>
</dbReference>
<feature type="domain" description="Carrier" evidence="6">
    <location>
        <begin position="4267"/>
        <end position="4342"/>
    </location>
</feature>
<feature type="domain" description="Carrier" evidence="6">
    <location>
        <begin position="2683"/>
        <end position="2757"/>
    </location>
</feature>
<dbReference type="Gene3D" id="3.30.559.30">
    <property type="entry name" value="Nonribosomal peptide synthetase, condensation domain"/>
    <property type="match status" value="4"/>
</dbReference>
<dbReference type="RefSeq" id="WP_209028462.1">
    <property type="nucleotide sequence ID" value="NZ_CP072455.1"/>
</dbReference>
<dbReference type="Gene3D" id="3.40.50.980">
    <property type="match status" value="6"/>
</dbReference>
<dbReference type="InterPro" id="IPR001242">
    <property type="entry name" value="Condensation_dom"/>
</dbReference>
<dbReference type="Gene3D" id="2.30.38.10">
    <property type="entry name" value="Luciferase, Domain 3"/>
    <property type="match status" value="3"/>
</dbReference>
<dbReference type="PROSITE" id="PS50075">
    <property type="entry name" value="CARRIER"/>
    <property type="match status" value="4"/>
</dbReference>
<dbReference type="PROSITE" id="PS00455">
    <property type="entry name" value="AMP_BINDING"/>
    <property type="match status" value="4"/>
</dbReference>
<feature type="region of interest" description="Disordered" evidence="5">
    <location>
        <begin position="4344"/>
        <end position="4371"/>
    </location>
</feature>
<dbReference type="Pfam" id="PF00550">
    <property type="entry name" value="PP-binding"/>
    <property type="match status" value="4"/>
</dbReference>
<dbReference type="InterPro" id="IPR000873">
    <property type="entry name" value="AMP-dep_synth/lig_dom"/>
</dbReference>
<proteinExistence type="predicted"/>
<dbReference type="InterPro" id="IPR009081">
    <property type="entry name" value="PP-bd_ACP"/>
</dbReference>
<dbReference type="Gene3D" id="3.40.50.12780">
    <property type="entry name" value="N-terminal domain of ligase-like"/>
    <property type="match status" value="1"/>
</dbReference>
<dbReference type="NCBIfam" id="NF003417">
    <property type="entry name" value="PRK04813.1"/>
    <property type="match status" value="4"/>
</dbReference>
<dbReference type="NCBIfam" id="TIGR01733">
    <property type="entry name" value="AA-adenyl-dom"/>
    <property type="match status" value="4"/>
</dbReference>
<dbReference type="PANTHER" id="PTHR45527">
    <property type="entry name" value="NONRIBOSOMAL PEPTIDE SYNTHETASE"/>
    <property type="match status" value="1"/>
</dbReference>
<sequence>MVISTKFERIVVRFPENIAVTQGNESLTYRTLSERVTRLSHTLHHQAESQYVITLMEESISLITAALAIMKTGKVFVPLSPKLPEQRLATLLAQFRGATIITCRQWLPLLEHLSEDYSLVLADEVQENHSIPSLFVGEPASTHNNSGIHHNKPAYVYFTSGSTGQPKAILGREDSLLHFIRWESRELNLTPADKVSQLINQMFDPFLRDMLLPLLNGATLCIPPAHDIRYSPQELLNWIREQQISITHLIPSLFQVLLECPQSSDDLQSLRYAVLSGEMLKGSLVELFYQRQLQHTQLINLYGTTETTLARVYYRVTEKDVQRALIPVGKPIDDTTIVVVDEQGETVPAGAEGEVWISTPFMSAGYLSAESENNLRFITPEKGELAGQPVYRTGDLGRIDEQGDLILLGRNDFQIKINGQRLETAEIESLLEQHPAVQQAIVQAFEQSHKPSQSVRLVAFIRLAPEMTVTAEALDSYLAPNLAAAMRPADYQFLSLFPLLSNGKIDRKALQAPVVSQTYQNRQHIVIPQGERETKLAAIWQSLLHIKQIGRDDSFFALGGDSLQAIRMIAQVREKMGLSLRFGELFQHPTLAQCAAILNVDERSEGIAEEITVIPHTASYEQQGIYLIQQTASSSPIYNMAYAVQWQGALNHQRLQQSLDALIARYDVLRTSFLMQKGDIIAQVAEQLSASPVTAKVIWQDLSQYGSQAQAQAENIINQFATLPFELTEPPLLRMTGLTLRPHSHLIVLVFHHLIVDDESVKRLWDELLENYSLLQAGKALEIQPARYGQREHARLQHQRINGTAGVAARQYWQRQLAGTLPLIQLPYDFPTPAIRSYQGGRLPFSLPTAFHEQIDTLAYQYGVTPYLILQAGFIAFLARYSRQSDILLGTPVSNRHYSEEQQPVGLLFNVLVMRNQVDTSQSFEQLLAQVKSTFIDAIAHQDMPFSQLLPLLKGNLLQNNGEDNHHPGISPLFQTLFTYQNIPVTGKRMGAVQLSPLRQWDMQIAKYELTLEMWREEGELQGIFEYASDRFLPETISRMVENFCHFLPHLIEQPQQAIGRVSLLSPAQQQQLAEWNQTERPFSDNIGIHQLIERQVQRVPEAIAVEFGQQSLTYAELDQCANQLAYFLIQQGVGPEVCVGLSVERSLELVICFLAILKAGGVYVPIDPDYPLDRSRYVIEDAGLHLLVTQDQFMARYQDCNLPLFSLETLMPQLSAFSVENPRVDVRAENTAYIIYTSGSSGKPKGVPIRHRSVCNLAETEVEFLAVPPNSRILQFASFSFDTSIWEILMAFCTGSTLLMAPRLAIMPGPDLLEQLITRRVTHVTLPASALAALPEAELPDLQVLLVAGEACGVDLLHKWVKNRRFINSYGPTEATVGTTNAELTMDDDHIHIGRPIPNSQVWILDEYGAPLPIGVAGELCIGGVGVATGYLHRPELTERSFIPDPFSSRPDARLYRTGDLARYQADGNIDYLGRIDQQIKIRGYRIELGEIESALRQHPAISDAVAMVREDYLNASAIVAYILTQPDTTLDQSQIESHLGGSLPEFMRPSCYVFLNEFPRLPNNKVDRKRFPTPMQQASEAIVEPAQNETERAIIQVWQTLLGHQAIGRNTSFFAAGGHSLLAAKMVAILASQFRLHFKVSDVFICRTPMRLAERVDSTASTGSLNLSVIHDAPLSFAQQRMWFLDQLYPDSCRYHITSIKTFASIKTLAGKENDGNVAEINVEVERIQKSVNLLFRRYPSLNLRLRMEGTTPRQYYSEQSPDCPHEIIEVQNEQEWQRQLQQRAAGMMQTPFQLIGQPLYRLLLVTDARQGSALIVCLHHILVDEQALAQLDDELLSLYQSEANGLPEENNLSEESIQQASVPDYLQFAAWERSPEAQQIWHSQLAYWRQVYQQLPPVVTLPQQYHAPVEESKAAYHRLPLSIEQTKALCRLAQQQDTTLFTLLLAAFQILLQRYSSEGDTTGDIVIGIPVSLRDRPELQSVIGLLLNTLAVRQNVDINRPFTEFLFDSAQTLNQAMANKDVPFEQVVDVVLPAEKRSLAPLFRIMFVFNAHQQQANQQLRTYAIDSQLIDNPEAKFDLTLFVQETADNLLLSVEYREACFAPEIVAQLVTHYARLLDSLCRAPDQPVYQLAMLSPQERQQQLSDLNATAQPLLHPVVHQWFEQQVCRTPQAIALWEQYETGLALSYDQLNQHANRLASDLLAQGIGKGSQVGICLPRSAMLVVAILAVLKTGAAYVPVDSTYPAERARFMLEDAQVAQVITTHEQATRLALPSHHIVLLTPGQFTLEPVTLEPVTDNQAVIPNPDIAISPEQPAYILYTSGSTGRPKGVIIPHRGLGNYLQHACEHYGDLTKRGNTLHASISFDATITSLFLPLLQGQTLFILPEEDDIPALVQAWQQLPDLAMAKITPAHLELLSQQLLPEHAGRIPLLVIGGESLSASALRFWRQHAPQVRIINEYGPTEATVGCCIYDILAGDVKGDGALPIGRPIANTRLYLLDECQQLVPFGSVGELYIGGAGVGLGYFNRSDLTESRFITDPFFPLSQEKLYRTGDLARYLPDGNLLFLGRKDQQVKLHGYRIELEEVEAQLAACQGVAQAAAGMRDIYGRQHLVAYLVMNTPAVADLENVRQELNQRLPVHMCPTQWILQETLPLTANGKIDRKVLTQIPLTEQLRHTIRRMPVTALEKQLTEIWQQVLDQENLGIDDDFFVLGGDSILSLQIVFRVREIGLRIAPKMLFDYPTIAGLAAVVTQVNNVDGNAEDNTQPVQGEYALLPIQHWFFAHHHANPHHYNQSYLYALEEGTDIPLLARALALVVNQHDGLRSRFALANGYGPGYGQIGEPVTDWQIEQCQITENPAREALAQAVAERQAQLNIEHGPLLTATHFITTEGDYLLLAVHHLVIDGVSWRIITEDLSYYYRTLLAGENPRLMAKSASLIEWSSHLADYAQSEQSQDEYHFWQQKLNQTVLPLPCDRGEKPFPGLVKESAKYRLALDLTATTNLIQHTGHAYRTHVGDLLLAALAATLQRWSGSELLHVDMEGHGRESLHENVDVSRTVGWFTAIYPLLLSLPASCPPDQLLQLVKEAVRQVPYSGTGYGALRYSRYTQTSTNNQLPVIPAADVCFNYLGQFTRTFHQTPLQGAEDIGLAHRHAADNSRSYALEVDCYIDEGQLQIEWGYNHQCYQHETIDKLAMAMKEQIIRLTEHCMAQTQTTYTPSDFPLTRLNAETLRQLQQRYGVMEDIYPLTYTQEGMLFHSMAGQGSGLYHEQLCFTLSDKKSDENQSYGVDITRLQQAWQQTVAYYPILRSRFEMSLAGEPLQIVMPQQELDWRQHDLRLHNPADVEQHRQNLLAADLAEEFIPEHGALFRITVLQLPAEQIQLLFSHHHAMLDGWSVRLLLTTVESFYYRPADILSPAPAFKSFIRWQQQSRKACQDYWQAQLADVNAVTPLPAAHPVRTASQLKQRHSFSLSTELSGQLAETGRRHRLTISTLIQGAWALLLQRYSQQDECLFGMTVSGRQAELAGIDKMVGLLISTLPIHITSHMNQPVVNWLSAIQQQQREHEKFSDISLADLKSTCGLPTFDTLLVFENYPQSGAQENLFQFTQATESTNYPLVLVTAFSDNLHGELVYDTGLYDATIVARLAEHFIRILTQLMNNMAGVLTDIALLDQQEKQQLLTQWQGPVLPIFAGNVYSLFARQVQRSSQQIAVIDGQKPVSYAELELQVEQISLRLHHSQIHAGDRVALYLPRSLDYIAAMLAVSRMGACYVPIDISYPPERVTYLLSDSQSCLVLTHQALAAALVPEIAVLALDQEPEPVPTCSLSQQSLPPVTDDENGLVYLIYTSGSTGMPKGVMIEHRSLINYLTDTCWRYQVTENTQSLFHSSVSFDATLTSLYLPLLHGGTITVIRDDADIASMAEILQQPLPQSSLPQSSLPQFSLTQKQGGHLLKITPAHLGILGEYLDAAAKSRVHSLVIGGDALSCETVQEWLTDVADIGVFNEYGPTETVVGCCVHRADKHQDLQGTMPIGLPIANTRLFVLNEDLSPTPFGMAGELYIGGLGVARGYWNRPELTAEKFITISIPQGGISQEGMSQEEVPHEKVRIYRTGDRVCALPDGELLYLGRCDRQIKLRGYRIEPGEIESQLMQHLHVQQSAVLAYSGLANADKPGEIQLIACVSLKSAAKANAVSSEPFSGQMSEQILDFLSRQLPTHMLPSAIVLLDEMPQTTNGKIDYQALLVRLPEYLSELQQKALQQKKQEGSVLHIPQTPLESRLRDIWSEVLQQQQIGCDQNFFALGGHSLHALRIAARIEQQLAVRISLAELLQCQTIKQLAHLLESRMTGGDSVRHNTSSHNTSPQNTIKRVARERK</sequence>
<dbReference type="SUPFAM" id="SSF52777">
    <property type="entry name" value="CoA-dependent acyltransferases"/>
    <property type="match status" value="8"/>
</dbReference>
<accession>A0ABX7VK58</accession>
<dbReference type="InterPro" id="IPR006162">
    <property type="entry name" value="Ppantetheine_attach_site"/>
</dbReference>
<dbReference type="InterPro" id="IPR010060">
    <property type="entry name" value="NRPS_synth"/>
</dbReference>
<dbReference type="EMBL" id="CP072455">
    <property type="protein sequence ID" value="QTL41169.1"/>
    <property type="molecule type" value="Genomic_DNA"/>
</dbReference>
<keyword evidence="3" id="KW-0597">Phosphoprotein</keyword>
<dbReference type="InterPro" id="IPR042099">
    <property type="entry name" value="ANL_N_sf"/>
</dbReference>
<dbReference type="Gene3D" id="3.30.559.10">
    <property type="entry name" value="Chloramphenicol acetyltransferase-like domain"/>
    <property type="match status" value="4"/>
</dbReference>
<evidence type="ECO:0000256" key="4">
    <source>
        <dbReference type="ARBA" id="ARBA00022737"/>
    </source>
</evidence>
<reference evidence="7 8" key="1">
    <citation type="submission" date="2021-03" db="EMBL/GenBank/DDBJ databases">
        <title>Complete Genome Sequence Data of Xenorhabdus budapestensis strain C72, a Candidate Biological Control Agent, from China.</title>
        <authorList>
            <person name="LI B."/>
            <person name="WANG S."/>
            <person name="QIU D."/>
        </authorList>
    </citation>
    <scope>NUCLEOTIDE SEQUENCE [LARGE SCALE GENOMIC DNA]</scope>
    <source>
        <strain evidence="7 8">C-7-2</strain>
    </source>
</reference>
<evidence type="ECO:0000259" key="6">
    <source>
        <dbReference type="PROSITE" id="PS50075"/>
    </source>
</evidence>
<dbReference type="Gene3D" id="3.30.300.30">
    <property type="match status" value="4"/>
</dbReference>
<evidence type="ECO:0000256" key="1">
    <source>
        <dbReference type="ARBA" id="ARBA00001957"/>
    </source>
</evidence>
<gene>
    <name evidence="7" type="ORF">HGO23_07605</name>
</gene>
<keyword evidence="2" id="KW-0596">Phosphopantetheine</keyword>
<organism evidence="7 8">
    <name type="scientific">Xenorhabdus budapestensis</name>
    <dbReference type="NCBI Taxonomy" id="290110"/>
    <lineage>
        <taxon>Bacteria</taxon>
        <taxon>Pseudomonadati</taxon>
        <taxon>Pseudomonadota</taxon>
        <taxon>Gammaproteobacteria</taxon>
        <taxon>Enterobacterales</taxon>
        <taxon>Morganellaceae</taxon>
        <taxon>Xenorhabdus</taxon>
    </lineage>
</organism>
<dbReference type="InterPro" id="IPR020845">
    <property type="entry name" value="AMP-binding_CS"/>
</dbReference>
<dbReference type="Pfam" id="PF00668">
    <property type="entry name" value="Condensation"/>
    <property type="match status" value="4"/>
</dbReference>
<dbReference type="InterPro" id="IPR036736">
    <property type="entry name" value="ACP-like_sf"/>
</dbReference>
<evidence type="ECO:0000256" key="2">
    <source>
        <dbReference type="ARBA" id="ARBA00022450"/>
    </source>
</evidence>
<dbReference type="CDD" id="cd05930">
    <property type="entry name" value="A_NRPS"/>
    <property type="match status" value="3"/>
</dbReference>
<comment type="cofactor">
    <cofactor evidence="1">
        <name>pantetheine 4'-phosphate</name>
        <dbReference type="ChEBI" id="CHEBI:47942"/>
    </cofactor>
</comment>
<protein>
    <submittedName>
        <fullName evidence="7">Amino acid adenylation domain-containing protein</fullName>
    </submittedName>
</protein>
<dbReference type="InterPro" id="IPR010071">
    <property type="entry name" value="AA_adenyl_dom"/>
</dbReference>
<evidence type="ECO:0000256" key="3">
    <source>
        <dbReference type="ARBA" id="ARBA00022553"/>
    </source>
</evidence>
<dbReference type="CDD" id="cd19531">
    <property type="entry name" value="LCL_NRPS-like"/>
    <property type="match status" value="2"/>
</dbReference>
<feature type="compositionally biased region" description="Polar residues" evidence="5">
    <location>
        <begin position="4350"/>
        <end position="4363"/>
    </location>
</feature>
<dbReference type="Pfam" id="PF13193">
    <property type="entry name" value="AMP-binding_C"/>
    <property type="match status" value="4"/>
</dbReference>
<dbReference type="PROSITE" id="PS00012">
    <property type="entry name" value="PHOSPHOPANTETHEINE"/>
    <property type="match status" value="3"/>
</dbReference>